<dbReference type="Proteomes" id="UP000095282">
    <property type="component" value="Unplaced"/>
</dbReference>
<sequence>MLAVDHMPQDPKGMQEKRHLSDETVMKIRRFSKIRNFHFQLVDGLNLLLYDPKVQNHMEFPLQIESLKRSGAFMVMHANENYNKFGRRLEDVNEDMLVLTSYIVRHLCLNQD</sequence>
<organism evidence="1 2">
    <name type="scientific">Caenorhabditis tropicalis</name>
    <dbReference type="NCBI Taxonomy" id="1561998"/>
    <lineage>
        <taxon>Eukaryota</taxon>
        <taxon>Metazoa</taxon>
        <taxon>Ecdysozoa</taxon>
        <taxon>Nematoda</taxon>
        <taxon>Chromadorea</taxon>
        <taxon>Rhabditida</taxon>
        <taxon>Rhabditina</taxon>
        <taxon>Rhabditomorpha</taxon>
        <taxon>Rhabditoidea</taxon>
        <taxon>Rhabditidae</taxon>
        <taxon>Peloderinae</taxon>
        <taxon>Caenorhabditis</taxon>
    </lineage>
</organism>
<reference evidence="2" key="1">
    <citation type="submission" date="2016-11" db="UniProtKB">
        <authorList>
            <consortium name="WormBaseParasite"/>
        </authorList>
    </citation>
    <scope>IDENTIFICATION</scope>
</reference>
<dbReference type="AlphaFoldDB" id="A0A1I7U165"/>
<dbReference type="eggNOG" id="ENOG502TIR5">
    <property type="taxonomic scope" value="Eukaryota"/>
</dbReference>
<evidence type="ECO:0000313" key="2">
    <source>
        <dbReference type="WBParaSite" id="Csp11.Scaffold629.g13820.t1"/>
    </source>
</evidence>
<protein>
    <submittedName>
        <fullName evidence="2">PRORP domain-containing protein</fullName>
    </submittedName>
</protein>
<proteinExistence type="predicted"/>
<name>A0A1I7U165_9PELO</name>
<accession>A0A1I7U165</accession>
<keyword evidence="1" id="KW-1185">Reference proteome</keyword>
<dbReference type="WBParaSite" id="Csp11.Scaffold629.g13820.t1">
    <property type="protein sequence ID" value="Csp11.Scaffold629.g13820.t1"/>
    <property type="gene ID" value="Csp11.Scaffold629.g13820"/>
</dbReference>
<evidence type="ECO:0000313" key="1">
    <source>
        <dbReference type="Proteomes" id="UP000095282"/>
    </source>
</evidence>